<protein>
    <recommendedName>
        <fullName evidence="4">TetR/AcrR family transcriptional regulator</fullName>
    </recommendedName>
</protein>
<evidence type="ECO:0008006" key="4">
    <source>
        <dbReference type="Google" id="ProtNLM"/>
    </source>
</evidence>
<accession>A0ABV6AH73</accession>
<comment type="caution">
    <text evidence="2">The sequence shown here is derived from an EMBL/GenBank/DDBJ whole genome shotgun (WGS) entry which is preliminary data.</text>
</comment>
<dbReference type="EMBL" id="JBHMAA010000015">
    <property type="protein sequence ID" value="MFB9949980.1"/>
    <property type="molecule type" value="Genomic_DNA"/>
</dbReference>
<reference evidence="2 3" key="1">
    <citation type="submission" date="2024-09" db="EMBL/GenBank/DDBJ databases">
        <authorList>
            <person name="Sun Q."/>
            <person name="Mori K."/>
        </authorList>
    </citation>
    <scope>NUCLEOTIDE SEQUENCE [LARGE SCALE GENOMIC DNA]</scope>
    <source>
        <strain evidence="2 3">TBRC 4938</strain>
    </source>
</reference>
<organism evidence="2 3">
    <name type="scientific">Rhizobium puerariae</name>
    <dbReference type="NCBI Taxonomy" id="1585791"/>
    <lineage>
        <taxon>Bacteria</taxon>
        <taxon>Pseudomonadati</taxon>
        <taxon>Pseudomonadota</taxon>
        <taxon>Alphaproteobacteria</taxon>
        <taxon>Hyphomicrobiales</taxon>
        <taxon>Rhizobiaceae</taxon>
        <taxon>Rhizobium/Agrobacterium group</taxon>
        <taxon>Rhizobium</taxon>
    </lineage>
</organism>
<name>A0ABV6AH73_9HYPH</name>
<keyword evidence="3" id="KW-1185">Reference proteome</keyword>
<evidence type="ECO:0000256" key="1">
    <source>
        <dbReference type="SAM" id="MobiDB-lite"/>
    </source>
</evidence>
<gene>
    <name evidence="2" type="ORF">ACFFP0_14035</name>
</gene>
<feature type="region of interest" description="Disordered" evidence="1">
    <location>
        <begin position="1"/>
        <end position="21"/>
    </location>
</feature>
<evidence type="ECO:0000313" key="3">
    <source>
        <dbReference type="Proteomes" id="UP001589692"/>
    </source>
</evidence>
<evidence type="ECO:0000313" key="2">
    <source>
        <dbReference type="EMBL" id="MFB9949980.1"/>
    </source>
</evidence>
<dbReference type="RefSeq" id="WP_377261689.1">
    <property type="nucleotide sequence ID" value="NZ_JBHMAA010000015.1"/>
</dbReference>
<dbReference type="Proteomes" id="UP001589692">
    <property type="component" value="Unassembled WGS sequence"/>
</dbReference>
<proteinExistence type="predicted"/>
<feature type="compositionally biased region" description="Basic and acidic residues" evidence="1">
    <location>
        <begin position="9"/>
        <end position="21"/>
    </location>
</feature>
<sequence>MDDSATGRSLEKRANRRPDMDRRWSTSVENLVLDIVGKTGSPKKAAEAAGISTATIHDHRIRDIEFGQRYAKAMECAFHQVLGRAFERSLDEEEPSDRLIEVLLKFRWPERLNAFLNLVGEQQVSTGGPMGLDPRVISQMQAQDRATLIDLLEKYLDLNERLKHGGPVIEA</sequence>